<name>A0A3N2C035_9MICO</name>
<evidence type="ECO:0000256" key="6">
    <source>
        <dbReference type="ARBA" id="ARBA00022842"/>
    </source>
</evidence>
<comment type="catalytic activity">
    <reaction evidence="7">
        <text>(2R)-O-phospho-3-sulfolactate + H2O = (2R)-3-sulfolactate + phosphate</text>
        <dbReference type="Rhea" id="RHEA:23416"/>
        <dbReference type="ChEBI" id="CHEBI:15377"/>
        <dbReference type="ChEBI" id="CHEBI:15597"/>
        <dbReference type="ChEBI" id="CHEBI:43474"/>
        <dbReference type="ChEBI" id="CHEBI:58738"/>
        <dbReference type="EC" id="3.1.3.71"/>
    </reaction>
</comment>
<evidence type="ECO:0000256" key="1">
    <source>
        <dbReference type="ARBA" id="ARBA00001946"/>
    </source>
</evidence>
<dbReference type="SUPFAM" id="SSF142823">
    <property type="entry name" value="ComB-like"/>
    <property type="match status" value="1"/>
</dbReference>
<dbReference type="Pfam" id="PF04029">
    <property type="entry name" value="2-ph_phosp"/>
    <property type="match status" value="1"/>
</dbReference>
<gene>
    <name evidence="8" type="ORF">EDD42_0933</name>
</gene>
<dbReference type="AlphaFoldDB" id="A0A3N2C035"/>
<evidence type="ECO:0000256" key="4">
    <source>
        <dbReference type="ARBA" id="ARBA00021948"/>
    </source>
</evidence>
<organism evidence="8 9">
    <name type="scientific">Plantibacter flavus</name>
    <dbReference type="NCBI Taxonomy" id="150123"/>
    <lineage>
        <taxon>Bacteria</taxon>
        <taxon>Bacillati</taxon>
        <taxon>Actinomycetota</taxon>
        <taxon>Actinomycetes</taxon>
        <taxon>Micrococcales</taxon>
        <taxon>Microbacteriaceae</taxon>
        <taxon>Plantibacter</taxon>
    </lineage>
</organism>
<evidence type="ECO:0000256" key="5">
    <source>
        <dbReference type="ARBA" id="ARBA00022801"/>
    </source>
</evidence>
<keyword evidence="6" id="KW-0460">Magnesium</keyword>
<dbReference type="InterPro" id="IPR005238">
    <property type="entry name" value="ComB-like"/>
</dbReference>
<accession>A0A3N2C035</accession>
<evidence type="ECO:0000313" key="9">
    <source>
        <dbReference type="Proteomes" id="UP000266915"/>
    </source>
</evidence>
<comment type="caution">
    <text evidence="8">The sequence shown here is derived from an EMBL/GenBank/DDBJ whole genome shotgun (WGS) entry which is preliminary data.</text>
</comment>
<evidence type="ECO:0000313" key="8">
    <source>
        <dbReference type="EMBL" id="ROR80886.1"/>
    </source>
</evidence>
<dbReference type="EC" id="3.1.3.71" evidence="3"/>
<keyword evidence="5" id="KW-0378">Hydrolase</keyword>
<comment type="similarity">
    <text evidence="2">Belongs to the ComB family.</text>
</comment>
<evidence type="ECO:0000256" key="7">
    <source>
        <dbReference type="ARBA" id="ARBA00033711"/>
    </source>
</evidence>
<evidence type="ECO:0000256" key="2">
    <source>
        <dbReference type="ARBA" id="ARBA00009997"/>
    </source>
</evidence>
<sequence length="228" mass="23355">MGWVGAPGYDERVSTAAATPPPVHPPFAQTKYQVRFDWGVAGAGRIDTADVAVVVDVLHATTSVEQRVSGGEAVAVAELDDRGETAQIATLLADAGATVVAGCLRNRSAVADWIIAKQAELGRRTSIVVIAVGELDDTAETRFAVEDLFGAGAVIEALGLRGIDFTSPEAAAAAAAYEGLRNGVGHLLSASATAQQLAQAGATQHVQAAREVDVSSVVPVLDGAVFRA</sequence>
<dbReference type="GO" id="GO:0050532">
    <property type="term" value="F:2-phosphosulfolactate phosphatase activity"/>
    <property type="evidence" value="ECO:0007669"/>
    <property type="project" value="UniProtKB-EC"/>
</dbReference>
<evidence type="ECO:0000256" key="3">
    <source>
        <dbReference type="ARBA" id="ARBA00012953"/>
    </source>
</evidence>
<keyword evidence="9" id="KW-1185">Reference proteome</keyword>
<dbReference type="PANTHER" id="PTHR37311:SF1">
    <property type="entry name" value="2-PHOSPHOSULFOLACTATE PHOSPHATASE-RELATED"/>
    <property type="match status" value="1"/>
</dbReference>
<dbReference type="EMBL" id="RKHL01000001">
    <property type="protein sequence ID" value="ROR80886.1"/>
    <property type="molecule type" value="Genomic_DNA"/>
</dbReference>
<dbReference type="GO" id="GO:0000287">
    <property type="term" value="F:magnesium ion binding"/>
    <property type="evidence" value="ECO:0007669"/>
    <property type="project" value="InterPro"/>
</dbReference>
<dbReference type="Gene3D" id="3.90.1560.10">
    <property type="entry name" value="ComB-like"/>
    <property type="match status" value="1"/>
</dbReference>
<dbReference type="GO" id="GO:0050545">
    <property type="term" value="F:sulfopyruvate decarboxylase activity"/>
    <property type="evidence" value="ECO:0007669"/>
    <property type="project" value="TreeGrafter"/>
</dbReference>
<reference evidence="8 9" key="1">
    <citation type="submission" date="2018-11" db="EMBL/GenBank/DDBJ databases">
        <title>Sequencing the genomes of 1000 actinobacteria strains.</title>
        <authorList>
            <person name="Klenk H.-P."/>
        </authorList>
    </citation>
    <scope>NUCLEOTIDE SEQUENCE [LARGE SCALE GENOMIC DNA]</scope>
    <source>
        <strain evidence="8 9">DSM 14012</strain>
    </source>
</reference>
<dbReference type="PANTHER" id="PTHR37311">
    <property type="entry name" value="2-PHOSPHOSULFOLACTATE PHOSPHATASE-RELATED"/>
    <property type="match status" value="1"/>
</dbReference>
<dbReference type="Proteomes" id="UP000266915">
    <property type="component" value="Unassembled WGS sequence"/>
</dbReference>
<protein>
    <recommendedName>
        <fullName evidence="4">Probable 2-phosphosulfolactate phosphatase</fullName>
        <ecNumber evidence="3">3.1.3.71</ecNumber>
    </recommendedName>
</protein>
<dbReference type="InterPro" id="IPR036702">
    <property type="entry name" value="ComB-like_sf"/>
</dbReference>
<comment type="cofactor">
    <cofactor evidence="1">
        <name>Mg(2+)</name>
        <dbReference type="ChEBI" id="CHEBI:18420"/>
    </cofactor>
</comment>
<proteinExistence type="inferred from homology"/>